<feature type="region of interest" description="Disordered" evidence="1">
    <location>
        <begin position="136"/>
        <end position="188"/>
    </location>
</feature>
<protein>
    <submittedName>
        <fullName evidence="2">Uncharacterized protein</fullName>
    </submittedName>
</protein>
<name>A0A1I3Z1D8_9GAMM</name>
<proteinExistence type="predicted"/>
<keyword evidence="3" id="KW-1185">Reference proteome</keyword>
<reference evidence="2 3" key="1">
    <citation type="submission" date="2016-10" db="EMBL/GenBank/DDBJ databases">
        <authorList>
            <person name="Varghese N."/>
            <person name="Submissions S."/>
        </authorList>
    </citation>
    <scope>NUCLEOTIDE SEQUENCE [LARGE SCALE GENOMIC DNA]</scope>
    <source>
        <strain evidence="2 3">YR512</strain>
    </source>
</reference>
<accession>A0A1I3Z1D8</accession>
<dbReference type="EMBL" id="FOSD01000006">
    <property type="protein sequence ID" value="SFK37884.1"/>
    <property type="molecule type" value="Genomic_DNA"/>
</dbReference>
<sequence length="188" mass="20965">MATLQRFGAFFVGCAFMRTWFNYASFCRGSCASAEVAMNGDPTRIGAFFVGCAFMRTWFNYASFCRGSCALAKVAINGDPTRIGAFFVGCAFMRTWFNDAFFCRRSSASAKVAMNGDPTRIGAFMRTWLNHVPTGRRPSYRRDVRTRPAPLSDARCGAARSSAPPHLTPRSTEPLMPIRRQPPRATRR</sequence>
<dbReference type="Proteomes" id="UP000198841">
    <property type="component" value="Unassembled WGS sequence"/>
</dbReference>
<comment type="caution">
    <text evidence="2">The sequence shown here is derived from an EMBL/GenBank/DDBJ whole genome shotgun (WGS) entry which is preliminary data.</text>
</comment>
<evidence type="ECO:0000313" key="2">
    <source>
        <dbReference type="EMBL" id="SFK37884.1"/>
    </source>
</evidence>
<organism evidence="2 3">
    <name type="scientific">Candidatus Pantoea symbiotica</name>
    <dbReference type="NCBI Taxonomy" id="1884370"/>
    <lineage>
        <taxon>Bacteria</taxon>
        <taxon>Pseudomonadati</taxon>
        <taxon>Pseudomonadota</taxon>
        <taxon>Gammaproteobacteria</taxon>
        <taxon>Enterobacterales</taxon>
        <taxon>Erwiniaceae</taxon>
        <taxon>Pantoea</taxon>
    </lineage>
</organism>
<evidence type="ECO:0000256" key="1">
    <source>
        <dbReference type="SAM" id="MobiDB-lite"/>
    </source>
</evidence>
<gene>
    <name evidence="2" type="ORF">SAMN05518863_106316</name>
</gene>
<evidence type="ECO:0000313" key="3">
    <source>
        <dbReference type="Proteomes" id="UP000198841"/>
    </source>
</evidence>